<dbReference type="EMBL" id="ML121531">
    <property type="protein sequence ID" value="RPB27621.1"/>
    <property type="molecule type" value="Genomic_DNA"/>
</dbReference>
<evidence type="ECO:0000313" key="3">
    <source>
        <dbReference type="EMBL" id="RPB27621.1"/>
    </source>
</evidence>
<evidence type="ECO:0000313" key="4">
    <source>
        <dbReference type="Proteomes" id="UP000267821"/>
    </source>
</evidence>
<protein>
    <submittedName>
        <fullName evidence="3">Uncharacterized protein</fullName>
    </submittedName>
</protein>
<keyword evidence="4" id="KW-1185">Reference proteome</keyword>
<keyword evidence="2" id="KW-0472">Membrane</keyword>
<evidence type="ECO:0000256" key="2">
    <source>
        <dbReference type="SAM" id="Phobius"/>
    </source>
</evidence>
<dbReference type="AlphaFoldDB" id="A0A3N4M3U1"/>
<organism evidence="3 4">
    <name type="scientific">Terfezia boudieri ATCC MYA-4762</name>
    <dbReference type="NCBI Taxonomy" id="1051890"/>
    <lineage>
        <taxon>Eukaryota</taxon>
        <taxon>Fungi</taxon>
        <taxon>Dikarya</taxon>
        <taxon>Ascomycota</taxon>
        <taxon>Pezizomycotina</taxon>
        <taxon>Pezizomycetes</taxon>
        <taxon>Pezizales</taxon>
        <taxon>Pezizaceae</taxon>
        <taxon>Terfezia</taxon>
    </lineage>
</organism>
<dbReference type="STRING" id="1051890.A0A3N4M3U1"/>
<sequence length="606" mass="68063">MPVQETNPFRRASMLQGTGFAGYLPNRTNQNGDINPPAPPAPRRLTSVMWDTEKESTRSPSPVPEYTRTVRDSHTVVPKDLVASMSSLEDDPEQIVRIATEISPPPKYLANNYHANDSNLPDYDEAVNESAERIRRSAGSQGIGYNSAYPRYEDVRHIGESGEAARRKIEETNKLRTKLRRASGIWGWFKCCVPTRKAKISAGAMKPSKRLFCIVGLIFVLIIIVPVVVIKVITHKSPVEDNGAGEQKRLPAQMFELPGFPPIPTGASLVQPAAVANKQSTCVTPPELWSCDLPPPATDATPEFRFEIRYRPADRQRDGPESIWIPRPAPVPSVKDYQETSLKESNTTSAGVATGFVISMTFNNKLPKSEQSGTAEKRSEPEYSEEEASERAYLENNIRIIKRQSLADPSQNPPAMLPALLRNQPLRLMEKDLSGEHYAAHIYFQKSLYLDSINVSSQQPIHNNEVPGNSDKAKYACVWSFTRFKVQIYTRKNQDLVLVDRERNRFLIDPEFGSSISNQKDPILPYPVTISEDRITGNENAIGKNIACYEILPDSSGQGKRLGARRSWIEKKTPVVETSTLDGRRKEGCFCEWGNWKFRTKYDVRN</sequence>
<dbReference type="InParanoid" id="A0A3N4M3U1"/>
<feature type="region of interest" description="Disordered" evidence="1">
    <location>
        <begin position="367"/>
        <end position="389"/>
    </location>
</feature>
<dbReference type="OrthoDB" id="5301983at2759"/>
<name>A0A3N4M3U1_9PEZI</name>
<accession>A0A3N4M3U1</accession>
<reference evidence="3 4" key="1">
    <citation type="journal article" date="2018" name="Nat. Ecol. Evol.">
        <title>Pezizomycetes genomes reveal the molecular basis of ectomycorrhizal truffle lifestyle.</title>
        <authorList>
            <person name="Murat C."/>
            <person name="Payen T."/>
            <person name="Noel B."/>
            <person name="Kuo A."/>
            <person name="Morin E."/>
            <person name="Chen J."/>
            <person name="Kohler A."/>
            <person name="Krizsan K."/>
            <person name="Balestrini R."/>
            <person name="Da Silva C."/>
            <person name="Montanini B."/>
            <person name="Hainaut M."/>
            <person name="Levati E."/>
            <person name="Barry K.W."/>
            <person name="Belfiori B."/>
            <person name="Cichocki N."/>
            <person name="Clum A."/>
            <person name="Dockter R.B."/>
            <person name="Fauchery L."/>
            <person name="Guy J."/>
            <person name="Iotti M."/>
            <person name="Le Tacon F."/>
            <person name="Lindquist E.A."/>
            <person name="Lipzen A."/>
            <person name="Malagnac F."/>
            <person name="Mello A."/>
            <person name="Molinier V."/>
            <person name="Miyauchi S."/>
            <person name="Poulain J."/>
            <person name="Riccioni C."/>
            <person name="Rubini A."/>
            <person name="Sitrit Y."/>
            <person name="Splivallo R."/>
            <person name="Traeger S."/>
            <person name="Wang M."/>
            <person name="Zifcakova L."/>
            <person name="Wipf D."/>
            <person name="Zambonelli A."/>
            <person name="Paolocci F."/>
            <person name="Nowrousian M."/>
            <person name="Ottonello S."/>
            <person name="Baldrian P."/>
            <person name="Spatafora J.W."/>
            <person name="Henrissat B."/>
            <person name="Nagy L.G."/>
            <person name="Aury J.M."/>
            <person name="Wincker P."/>
            <person name="Grigoriev I.V."/>
            <person name="Bonfante P."/>
            <person name="Martin F.M."/>
        </authorList>
    </citation>
    <scope>NUCLEOTIDE SEQUENCE [LARGE SCALE GENOMIC DNA]</scope>
    <source>
        <strain evidence="3 4">ATCC MYA-4762</strain>
    </source>
</reference>
<gene>
    <name evidence="3" type="ORF">L211DRAFT_560082</name>
</gene>
<dbReference type="Proteomes" id="UP000267821">
    <property type="component" value="Unassembled WGS sequence"/>
</dbReference>
<feature type="region of interest" description="Disordered" evidence="1">
    <location>
        <begin position="1"/>
        <end position="44"/>
    </location>
</feature>
<keyword evidence="2" id="KW-1133">Transmembrane helix</keyword>
<evidence type="ECO:0000256" key="1">
    <source>
        <dbReference type="SAM" id="MobiDB-lite"/>
    </source>
</evidence>
<proteinExistence type="predicted"/>
<keyword evidence="2" id="KW-0812">Transmembrane</keyword>
<feature type="transmembrane region" description="Helical" evidence="2">
    <location>
        <begin position="211"/>
        <end position="233"/>
    </location>
</feature>